<dbReference type="SUPFAM" id="SSF48264">
    <property type="entry name" value="Cytochrome P450"/>
    <property type="match status" value="1"/>
</dbReference>
<dbReference type="RefSeq" id="WP_225944009.1">
    <property type="nucleotide sequence ID" value="NZ_JACHJQ010000003.1"/>
</dbReference>
<keyword evidence="6 7" id="KW-0503">Monooxygenase</keyword>
<evidence type="ECO:0000256" key="7">
    <source>
        <dbReference type="RuleBase" id="RU000461"/>
    </source>
</evidence>
<dbReference type="CDD" id="cd11030">
    <property type="entry name" value="CYP105-like"/>
    <property type="match status" value="1"/>
</dbReference>
<organism evidence="8 9">
    <name type="scientific">Actinophytocola algeriensis</name>
    <dbReference type="NCBI Taxonomy" id="1768010"/>
    <lineage>
        <taxon>Bacteria</taxon>
        <taxon>Bacillati</taxon>
        <taxon>Actinomycetota</taxon>
        <taxon>Actinomycetes</taxon>
        <taxon>Pseudonocardiales</taxon>
        <taxon>Pseudonocardiaceae</taxon>
    </lineage>
</organism>
<protein>
    <submittedName>
        <fullName evidence="8">Cytochrome P450</fullName>
    </submittedName>
</protein>
<dbReference type="AlphaFoldDB" id="A0A7W7Q447"/>
<name>A0A7W7Q447_9PSEU</name>
<dbReference type="GO" id="GO:0020037">
    <property type="term" value="F:heme binding"/>
    <property type="evidence" value="ECO:0007669"/>
    <property type="project" value="InterPro"/>
</dbReference>
<keyword evidence="2 7" id="KW-0349">Heme</keyword>
<comment type="similarity">
    <text evidence="1 7">Belongs to the cytochrome P450 family.</text>
</comment>
<evidence type="ECO:0000313" key="9">
    <source>
        <dbReference type="Proteomes" id="UP000520767"/>
    </source>
</evidence>
<dbReference type="PRINTS" id="PR00359">
    <property type="entry name" value="BP450"/>
</dbReference>
<dbReference type="Gene3D" id="1.10.630.10">
    <property type="entry name" value="Cytochrome P450"/>
    <property type="match status" value="1"/>
</dbReference>
<gene>
    <name evidence="8" type="ORF">FHR82_002554</name>
</gene>
<dbReference type="PROSITE" id="PS00086">
    <property type="entry name" value="CYTOCHROME_P450"/>
    <property type="match status" value="1"/>
</dbReference>
<comment type="caution">
    <text evidence="8">The sequence shown here is derived from an EMBL/GenBank/DDBJ whole genome shotgun (WGS) entry which is preliminary data.</text>
</comment>
<dbReference type="InterPro" id="IPR002397">
    <property type="entry name" value="Cyt_P450_B"/>
</dbReference>
<accession>A0A7W7Q447</accession>
<dbReference type="Pfam" id="PF00067">
    <property type="entry name" value="p450"/>
    <property type="match status" value="1"/>
</dbReference>
<dbReference type="GO" id="GO:0016705">
    <property type="term" value="F:oxidoreductase activity, acting on paired donors, with incorporation or reduction of molecular oxygen"/>
    <property type="evidence" value="ECO:0007669"/>
    <property type="project" value="InterPro"/>
</dbReference>
<keyword evidence="5 7" id="KW-0408">Iron</keyword>
<dbReference type="FunFam" id="1.10.630.10:FF:000018">
    <property type="entry name" value="Cytochrome P450 monooxygenase"/>
    <property type="match status" value="1"/>
</dbReference>
<keyword evidence="4 7" id="KW-0560">Oxidoreductase</keyword>
<proteinExistence type="inferred from homology"/>
<evidence type="ECO:0000256" key="1">
    <source>
        <dbReference type="ARBA" id="ARBA00010617"/>
    </source>
</evidence>
<dbReference type="GO" id="GO:0005506">
    <property type="term" value="F:iron ion binding"/>
    <property type="evidence" value="ECO:0007669"/>
    <property type="project" value="InterPro"/>
</dbReference>
<sequence>MTGPTTRENPFDPPAELSATPPLSRLRFADGSLGWLVTDHATARFVLSDDRFSARMDLIRSPIRTTEPAQVPGAFLFMDPPEHTGYRRLLTAQFTLRRMRALEPRIAELATRLLDELTRPADLVRGFALPLPSLVICELLGVPYAAHERFERASHALVDPALPEPERDAAGEDLFGLLAEVVAEKRRSPGDDLLSGLLELSDDEVMGVGVMLLFAGHETTANMLGLGTFALLRHPAQLALLRANPDLIDGAVEELLRHLSIVQYEVNRAALVDVEVAGQVIAKGDPVLVSIPLANRDPSRFPDPAALDITRNTSGHLAFGHGVHQCLGQQLARIELRIGFSALLSRFPGLRLAVPPEDVPLRTGRGIYGVDALPVTW</sequence>
<evidence type="ECO:0000256" key="5">
    <source>
        <dbReference type="ARBA" id="ARBA00023004"/>
    </source>
</evidence>
<dbReference type="InterPro" id="IPR036396">
    <property type="entry name" value="Cyt_P450_sf"/>
</dbReference>
<dbReference type="EMBL" id="JACHJQ010000003">
    <property type="protein sequence ID" value="MBB4906334.1"/>
    <property type="molecule type" value="Genomic_DNA"/>
</dbReference>
<dbReference type="Proteomes" id="UP000520767">
    <property type="component" value="Unassembled WGS sequence"/>
</dbReference>
<reference evidence="8 9" key="1">
    <citation type="submission" date="2020-08" db="EMBL/GenBank/DDBJ databases">
        <title>Genomic Encyclopedia of Type Strains, Phase III (KMG-III): the genomes of soil and plant-associated and newly described type strains.</title>
        <authorList>
            <person name="Whitman W."/>
        </authorList>
    </citation>
    <scope>NUCLEOTIDE SEQUENCE [LARGE SCALE GENOMIC DNA]</scope>
    <source>
        <strain evidence="8 9">CECT 8960</strain>
    </source>
</reference>
<evidence type="ECO:0000256" key="6">
    <source>
        <dbReference type="ARBA" id="ARBA00023033"/>
    </source>
</evidence>
<keyword evidence="9" id="KW-1185">Reference proteome</keyword>
<dbReference type="PRINTS" id="PR00385">
    <property type="entry name" value="P450"/>
</dbReference>
<dbReference type="PANTHER" id="PTHR46696">
    <property type="entry name" value="P450, PUTATIVE (EUROFUNG)-RELATED"/>
    <property type="match status" value="1"/>
</dbReference>
<evidence type="ECO:0000313" key="8">
    <source>
        <dbReference type="EMBL" id="MBB4906334.1"/>
    </source>
</evidence>
<dbReference type="InterPro" id="IPR017972">
    <property type="entry name" value="Cyt_P450_CS"/>
</dbReference>
<dbReference type="InterPro" id="IPR001128">
    <property type="entry name" value="Cyt_P450"/>
</dbReference>
<evidence type="ECO:0000256" key="2">
    <source>
        <dbReference type="ARBA" id="ARBA00022617"/>
    </source>
</evidence>
<dbReference type="GO" id="GO:0004497">
    <property type="term" value="F:monooxygenase activity"/>
    <property type="evidence" value="ECO:0007669"/>
    <property type="project" value="UniProtKB-KW"/>
</dbReference>
<keyword evidence="3 7" id="KW-0479">Metal-binding</keyword>
<evidence type="ECO:0000256" key="3">
    <source>
        <dbReference type="ARBA" id="ARBA00022723"/>
    </source>
</evidence>
<dbReference type="PANTHER" id="PTHR46696:SF1">
    <property type="entry name" value="CYTOCHROME P450 YJIB-RELATED"/>
    <property type="match status" value="1"/>
</dbReference>
<evidence type="ECO:0000256" key="4">
    <source>
        <dbReference type="ARBA" id="ARBA00023002"/>
    </source>
</evidence>